<evidence type="ECO:0000313" key="2">
    <source>
        <dbReference type="EMBL" id="MBB4905522.1"/>
    </source>
</evidence>
<accession>A0A7W7Q1X2</accession>
<comment type="caution">
    <text evidence="2">The sequence shown here is derived from an EMBL/GenBank/DDBJ whole genome shotgun (WGS) entry which is preliminary data.</text>
</comment>
<dbReference type="Proteomes" id="UP000520767">
    <property type="component" value="Unassembled WGS sequence"/>
</dbReference>
<dbReference type="PANTHER" id="PTHR47691:SF3">
    <property type="entry name" value="HTH-TYPE TRANSCRIPTIONAL REGULATOR RV0890C-RELATED"/>
    <property type="match status" value="1"/>
</dbReference>
<dbReference type="InterPro" id="IPR011990">
    <property type="entry name" value="TPR-like_helical_dom_sf"/>
</dbReference>
<feature type="domain" description="TIR" evidence="1">
    <location>
        <begin position="14"/>
        <end position="152"/>
    </location>
</feature>
<protein>
    <submittedName>
        <fullName evidence="2">Tetratricopeptide (TPR) repeat protein</fullName>
    </submittedName>
</protein>
<dbReference type="Gene3D" id="3.40.50.10140">
    <property type="entry name" value="Toll/interleukin-1 receptor homology (TIR) domain"/>
    <property type="match status" value="1"/>
</dbReference>
<dbReference type="SUPFAM" id="SSF52540">
    <property type="entry name" value="P-loop containing nucleoside triphosphate hydrolases"/>
    <property type="match status" value="1"/>
</dbReference>
<dbReference type="PANTHER" id="PTHR47691">
    <property type="entry name" value="REGULATOR-RELATED"/>
    <property type="match status" value="1"/>
</dbReference>
<keyword evidence="3" id="KW-1185">Reference proteome</keyword>
<dbReference type="GO" id="GO:0007165">
    <property type="term" value="P:signal transduction"/>
    <property type="evidence" value="ECO:0007669"/>
    <property type="project" value="InterPro"/>
</dbReference>
<dbReference type="RefSeq" id="WP_184809739.1">
    <property type="nucleotide sequence ID" value="NZ_JACHJQ010000002.1"/>
</dbReference>
<dbReference type="SUPFAM" id="SSF52200">
    <property type="entry name" value="Toll/Interleukin receptor TIR domain"/>
    <property type="match status" value="1"/>
</dbReference>
<organism evidence="2 3">
    <name type="scientific">Actinophytocola algeriensis</name>
    <dbReference type="NCBI Taxonomy" id="1768010"/>
    <lineage>
        <taxon>Bacteria</taxon>
        <taxon>Bacillati</taxon>
        <taxon>Actinomycetota</taxon>
        <taxon>Actinomycetes</taxon>
        <taxon>Pseudonocardiales</taxon>
        <taxon>Pseudonocardiaceae</taxon>
    </lineage>
</organism>
<dbReference type="Gene3D" id="1.25.40.10">
    <property type="entry name" value="Tetratricopeptide repeat domain"/>
    <property type="match status" value="1"/>
</dbReference>
<evidence type="ECO:0000259" key="1">
    <source>
        <dbReference type="PROSITE" id="PS50104"/>
    </source>
</evidence>
<reference evidence="2 3" key="1">
    <citation type="submission" date="2020-08" db="EMBL/GenBank/DDBJ databases">
        <title>Genomic Encyclopedia of Type Strains, Phase III (KMG-III): the genomes of soil and plant-associated and newly described type strains.</title>
        <authorList>
            <person name="Whitman W."/>
        </authorList>
    </citation>
    <scope>NUCLEOTIDE SEQUENCE [LARGE SCALE GENOMIC DNA]</scope>
    <source>
        <strain evidence="2 3">CECT 8960</strain>
    </source>
</reference>
<sequence length="932" mass="99855">MTTPDEELHAAPTETYDVFLSFTRTSPGAERQCARLQRALARRGLRVFRDVRIDDFRGITKELVAALAGSKVLLAYYTKEYPRRYACQWELTAAFVAAQREGDPRRRVLVVNPEPGEPGHVRPVELADARYAAVPRDDDAVDRIAARVAEQVAAVRGPFGAPPHPVDLARLPEQALSQRTVAGRYPQMWEIHSALHATDHPGVHEPSPARTVVVTSLPGGGKTSVAARYAYLYRDAYPGGVFWIALAPGEPADVVGQFTDQLRTIARDTLLLPTDGVEPDRLRAMVAAELAGRRVLWIVDDVPAALPEDVLGQLVIPARDVRAILTGRAVSPHGDLTEVALPGLDADEAAGLFGATGEEERAAVAGFVARCGGHPLTVRMAANAVRFRAGPLTSDLLDAVPAEADDAVRRELASLVPGARNVLRAAAVLAPLPFPPAVASAAPHDVAQLVERGLLHVVGTSWSVHALVSSGVLPVDDTVPAEVAAALVPRLSGVDPHLGAHARKLGENPAVPTGARQRLLRHVVAVAEANGDPVAALPVLSALLAVSGGASVTDLVTAARIELACGRPEDAERHARQALARAETTGDERARHRARLLLAQALDQSGEHVAADAAYWTDLIAKPPAWLGTETGAEDRVRTQLALASAIALRGGIKDALAIVAPAVTELRAAPPGPMRDELAPSATLELARLRQLTGDARGARQLADEVRQRFRDEGRHAHATCLEAESVWAEAFLTLDLTELDGRPADWQRSEEALRDLAAEYRGRWGPDSVIALAARVRADRALIALGKPHEALRALAETEALVRDRLGAHRLLFRLRFGIAQAHGQLKEFTRQRDVLAALLPEQAVALGRFHPETLETQLDLGIAYAMTGDGRRATTLVNEAARALRSGLGLNVDLSVKATTAQGIVRLPYPVLQVMSVVDQFFGGRKKTE</sequence>
<dbReference type="InterPro" id="IPR000157">
    <property type="entry name" value="TIR_dom"/>
</dbReference>
<dbReference type="Gene3D" id="3.40.50.300">
    <property type="entry name" value="P-loop containing nucleotide triphosphate hydrolases"/>
    <property type="match status" value="1"/>
</dbReference>
<dbReference type="PROSITE" id="PS50104">
    <property type="entry name" value="TIR"/>
    <property type="match status" value="1"/>
</dbReference>
<dbReference type="EMBL" id="JACHJQ010000002">
    <property type="protein sequence ID" value="MBB4905522.1"/>
    <property type="molecule type" value="Genomic_DNA"/>
</dbReference>
<dbReference type="InterPro" id="IPR027417">
    <property type="entry name" value="P-loop_NTPase"/>
</dbReference>
<gene>
    <name evidence="2" type="ORF">FHR82_001739</name>
</gene>
<evidence type="ECO:0000313" key="3">
    <source>
        <dbReference type="Proteomes" id="UP000520767"/>
    </source>
</evidence>
<name>A0A7W7Q1X2_9PSEU</name>
<proteinExistence type="predicted"/>
<dbReference type="Pfam" id="PF13676">
    <property type="entry name" value="TIR_2"/>
    <property type="match status" value="1"/>
</dbReference>
<dbReference type="InterPro" id="IPR035897">
    <property type="entry name" value="Toll_tir_struct_dom_sf"/>
</dbReference>
<dbReference type="AlphaFoldDB" id="A0A7W7Q1X2"/>